<dbReference type="PANTHER" id="PTHR37944:SF1">
    <property type="entry name" value="PORIN B"/>
    <property type="match status" value="1"/>
</dbReference>
<evidence type="ECO:0000313" key="4">
    <source>
        <dbReference type="Proteomes" id="UP001524587"/>
    </source>
</evidence>
<dbReference type="InterPro" id="IPR038673">
    <property type="entry name" value="OprB_sf"/>
</dbReference>
<accession>A0ABT1W4F0</accession>
<dbReference type="RefSeq" id="WP_422863200.1">
    <property type="nucleotide sequence ID" value="NZ_JAMSKV010000003.1"/>
</dbReference>
<dbReference type="InterPro" id="IPR007049">
    <property type="entry name" value="Carb-sel_porin_OprB"/>
</dbReference>
<dbReference type="InterPro" id="IPR052932">
    <property type="entry name" value="OprB_Porin"/>
</dbReference>
<dbReference type="Gene3D" id="2.40.160.180">
    <property type="entry name" value="Carbohydrate-selective porin OprB"/>
    <property type="match status" value="1"/>
</dbReference>
<reference evidence="3 4" key="1">
    <citation type="submission" date="2022-06" db="EMBL/GenBank/DDBJ databases">
        <title>Endosaccharibacter gen. nov., sp. nov., endophytic bacteria isolated from sugarcane.</title>
        <authorList>
            <person name="Pitiwittayakul N."/>
            <person name="Yukphan P."/>
            <person name="Charoenyingcharoen P."/>
            <person name="Tanasupawat S."/>
        </authorList>
    </citation>
    <scope>NUCLEOTIDE SEQUENCE [LARGE SCALE GENOMIC DNA]</scope>
    <source>
        <strain evidence="3 4">KSS8</strain>
    </source>
</reference>
<evidence type="ECO:0000313" key="3">
    <source>
        <dbReference type="EMBL" id="MCQ8277747.1"/>
    </source>
</evidence>
<keyword evidence="4" id="KW-1185">Reference proteome</keyword>
<name>A0ABT1W4F0_9PROT</name>
<evidence type="ECO:0000256" key="1">
    <source>
        <dbReference type="ARBA" id="ARBA00008769"/>
    </source>
</evidence>
<comment type="similarity">
    <text evidence="1 2">Belongs to the OprB family.</text>
</comment>
<organism evidence="3 4">
    <name type="scientific">Endosaccharibacter trunci</name>
    <dbReference type="NCBI Taxonomy" id="2812733"/>
    <lineage>
        <taxon>Bacteria</taxon>
        <taxon>Pseudomonadati</taxon>
        <taxon>Pseudomonadota</taxon>
        <taxon>Alphaproteobacteria</taxon>
        <taxon>Acetobacterales</taxon>
        <taxon>Acetobacteraceae</taxon>
        <taxon>Endosaccharibacter</taxon>
    </lineage>
</organism>
<dbReference type="Pfam" id="PF04966">
    <property type="entry name" value="OprB"/>
    <property type="match status" value="1"/>
</dbReference>
<evidence type="ECO:0000256" key="2">
    <source>
        <dbReference type="RuleBase" id="RU363072"/>
    </source>
</evidence>
<dbReference type="Proteomes" id="UP001524587">
    <property type="component" value="Unassembled WGS sequence"/>
</dbReference>
<protein>
    <submittedName>
        <fullName evidence="3">Carbohydrate porin</fullName>
    </submittedName>
</protein>
<gene>
    <name evidence="3" type="ORF">NFI95_04715</name>
</gene>
<proteinExistence type="inferred from homology"/>
<comment type="caution">
    <text evidence="3">The sequence shown here is derived from an EMBL/GenBank/DDBJ whole genome shotgun (WGS) entry which is preliminary data.</text>
</comment>
<dbReference type="PANTHER" id="PTHR37944">
    <property type="entry name" value="PORIN B"/>
    <property type="match status" value="1"/>
</dbReference>
<sequence>MKTTAVKNGARALSAARRAGSVALTVGGLLCTTAIATPVFAQTGLQPSLRVATPPVGPGAASFATSSVPPLPVNEALLPDFGGYRAKLRDMGIYVGLDNVDEFAGIVKGDHKGSTNAGQYGLETDIDWEKLAGLRGFSTHSIMVGRYGIPASRIFGDNLVPSQEIYGAGGNVAIHLVDFYGEETAAHGRVDFAFGRMPVLNDFASSPLYCNFMNNSFCGNPKASSDNFAVSSYPDANWAVRLRVRPTALTYVQGGIFFTEDNIYQATNGYRSGFRFDSNNISGEAFPVQAGYEPFFGRDKLPGHYSIGFIYDNNNHNDNYLDANGAPFVLSGLPPKVRKGQTAQYVLVDQMLLRHGAGATNGLIAFGGFYHNDDNTSTRTSQAEFGFIDHGFWKARPQDGIAVAFSYLEVSDQVSKTEALQQELGLPIVGTGGQFYNAAARGVQSHTYEFEADYQIHVFRGVTFAPDFQYFIRPNALANVGNAAVIGFKSHIQLF</sequence>
<dbReference type="EMBL" id="JAMSKV010000003">
    <property type="protein sequence ID" value="MCQ8277747.1"/>
    <property type="molecule type" value="Genomic_DNA"/>
</dbReference>